<dbReference type="GO" id="GO:0046982">
    <property type="term" value="F:protein heterodimerization activity"/>
    <property type="evidence" value="ECO:0007669"/>
    <property type="project" value="InterPro"/>
</dbReference>
<dbReference type="InterPro" id="IPR046344">
    <property type="entry name" value="TAF6_C_sf"/>
</dbReference>
<keyword evidence="10" id="KW-1185">Reference proteome</keyword>
<evidence type="ECO:0000256" key="3">
    <source>
        <dbReference type="ARBA" id="ARBA00023015"/>
    </source>
</evidence>
<keyword evidence="4" id="KW-0804">Transcription</keyword>
<dbReference type="FunFam" id="1.25.40.770:FF:000001">
    <property type="entry name" value="Transcription initiation factor TFIID subunit 6"/>
    <property type="match status" value="1"/>
</dbReference>
<name>A0A2J7PVD4_9NEOP</name>
<dbReference type="InParanoid" id="A0A2J7PVD4"/>
<feature type="domain" description="TATA box binding protein associated factor (TAF) histone-like fold" evidence="8">
    <location>
        <begin position="10"/>
        <end position="74"/>
    </location>
</feature>
<dbReference type="Gene3D" id="1.10.20.10">
    <property type="entry name" value="Histone, subunit A"/>
    <property type="match status" value="1"/>
</dbReference>
<dbReference type="InterPro" id="IPR011442">
    <property type="entry name" value="TAF6_C"/>
</dbReference>
<dbReference type="Gene3D" id="1.25.40.770">
    <property type="entry name" value="TAF6, C-terminal HEAT repeat domain"/>
    <property type="match status" value="1"/>
</dbReference>
<dbReference type="PANTHER" id="PTHR10221">
    <property type="entry name" value="TRANSCRIPTION INITIATION FACTOR TFIID SUBUNIT 6"/>
    <property type="match status" value="1"/>
</dbReference>
<dbReference type="SUPFAM" id="SSF48371">
    <property type="entry name" value="ARM repeat"/>
    <property type="match status" value="1"/>
</dbReference>
<dbReference type="STRING" id="105785.A0A2J7PVD4"/>
<dbReference type="GO" id="GO:0005669">
    <property type="term" value="C:transcription factor TFIID complex"/>
    <property type="evidence" value="ECO:0007669"/>
    <property type="project" value="InterPro"/>
</dbReference>
<dbReference type="SUPFAM" id="SSF47113">
    <property type="entry name" value="Histone-fold"/>
    <property type="match status" value="1"/>
</dbReference>
<evidence type="ECO:0000256" key="2">
    <source>
        <dbReference type="ARBA" id="ARBA00007688"/>
    </source>
</evidence>
<dbReference type="InterPro" id="IPR016024">
    <property type="entry name" value="ARM-type_fold"/>
</dbReference>
<dbReference type="Proteomes" id="UP000235965">
    <property type="component" value="Unassembled WGS sequence"/>
</dbReference>
<dbReference type="InterPro" id="IPR009072">
    <property type="entry name" value="Histone-fold"/>
</dbReference>
<organism evidence="9 10">
    <name type="scientific">Cryptotermes secundus</name>
    <dbReference type="NCBI Taxonomy" id="105785"/>
    <lineage>
        <taxon>Eukaryota</taxon>
        <taxon>Metazoa</taxon>
        <taxon>Ecdysozoa</taxon>
        <taxon>Arthropoda</taxon>
        <taxon>Hexapoda</taxon>
        <taxon>Insecta</taxon>
        <taxon>Pterygota</taxon>
        <taxon>Neoptera</taxon>
        <taxon>Polyneoptera</taxon>
        <taxon>Dictyoptera</taxon>
        <taxon>Blattodea</taxon>
        <taxon>Blattoidea</taxon>
        <taxon>Termitoidae</taxon>
        <taxon>Kalotermitidae</taxon>
        <taxon>Cryptotermitinae</taxon>
        <taxon>Cryptotermes</taxon>
    </lineage>
</organism>
<protein>
    <recommendedName>
        <fullName evidence="6">Transcription initiation factor TFIID subunit 6</fullName>
    </recommendedName>
</protein>
<keyword evidence="9" id="KW-0648">Protein biosynthesis</keyword>
<evidence type="ECO:0000313" key="9">
    <source>
        <dbReference type="EMBL" id="PNF20294.1"/>
    </source>
</evidence>
<comment type="subcellular location">
    <subcellularLocation>
        <location evidence="1">Nucleus</location>
    </subcellularLocation>
</comment>
<dbReference type="InterPro" id="IPR037796">
    <property type="entry name" value="TAF6"/>
</dbReference>
<evidence type="ECO:0000256" key="4">
    <source>
        <dbReference type="ARBA" id="ARBA00023163"/>
    </source>
</evidence>
<dbReference type="AlphaFoldDB" id="A0A2J7PVD4"/>
<evidence type="ECO:0000259" key="8">
    <source>
        <dbReference type="SMART" id="SM00803"/>
    </source>
</evidence>
<dbReference type="GO" id="GO:0016251">
    <property type="term" value="F:RNA polymerase II general transcription initiation factor activity"/>
    <property type="evidence" value="ECO:0007669"/>
    <property type="project" value="InterPro"/>
</dbReference>
<feature type="compositionally biased region" description="Polar residues" evidence="7">
    <location>
        <begin position="489"/>
        <end position="506"/>
    </location>
</feature>
<dbReference type="FunCoup" id="A0A2J7PVD4">
    <property type="interactions" value="1860"/>
</dbReference>
<dbReference type="SMART" id="SM00803">
    <property type="entry name" value="TAF"/>
    <property type="match status" value="1"/>
</dbReference>
<dbReference type="FunFam" id="1.10.20.10:FF:000030">
    <property type="entry name" value="Transcription initiation factor TFIID subunit 6"/>
    <property type="match status" value="1"/>
</dbReference>
<proteinExistence type="inferred from homology"/>
<feature type="compositionally biased region" description="Low complexity" evidence="7">
    <location>
        <begin position="476"/>
        <end position="488"/>
    </location>
</feature>
<evidence type="ECO:0000256" key="1">
    <source>
        <dbReference type="ARBA" id="ARBA00004123"/>
    </source>
</evidence>
<dbReference type="GO" id="GO:0051123">
    <property type="term" value="P:RNA polymerase II preinitiation complex assembly"/>
    <property type="evidence" value="ECO:0007669"/>
    <property type="project" value="TreeGrafter"/>
</dbReference>
<evidence type="ECO:0000313" key="10">
    <source>
        <dbReference type="Proteomes" id="UP000235965"/>
    </source>
</evidence>
<keyword evidence="5" id="KW-0539">Nucleus</keyword>
<evidence type="ECO:0000256" key="7">
    <source>
        <dbReference type="SAM" id="MobiDB-lite"/>
    </source>
</evidence>
<reference evidence="9 10" key="1">
    <citation type="submission" date="2017-12" db="EMBL/GenBank/DDBJ databases">
        <title>Hemimetabolous genomes reveal molecular basis of termite eusociality.</title>
        <authorList>
            <person name="Harrison M.C."/>
            <person name="Jongepier E."/>
            <person name="Robertson H.M."/>
            <person name="Arning N."/>
            <person name="Bitard-Feildel T."/>
            <person name="Chao H."/>
            <person name="Childers C.P."/>
            <person name="Dinh H."/>
            <person name="Doddapaneni H."/>
            <person name="Dugan S."/>
            <person name="Gowin J."/>
            <person name="Greiner C."/>
            <person name="Han Y."/>
            <person name="Hu H."/>
            <person name="Hughes D.S.T."/>
            <person name="Huylmans A.-K."/>
            <person name="Kemena C."/>
            <person name="Kremer L.P.M."/>
            <person name="Lee S.L."/>
            <person name="Lopez-Ezquerra A."/>
            <person name="Mallet L."/>
            <person name="Monroy-Kuhn J.M."/>
            <person name="Moser A."/>
            <person name="Murali S.C."/>
            <person name="Muzny D.M."/>
            <person name="Otani S."/>
            <person name="Piulachs M.-D."/>
            <person name="Poelchau M."/>
            <person name="Qu J."/>
            <person name="Schaub F."/>
            <person name="Wada-Katsumata A."/>
            <person name="Worley K.C."/>
            <person name="Xie Q."/>
            <person name="Ylla G."/>
            <person name="Poulsen M."/>
            <person name="Gibbs R.A."/>
            <person name="Schal C."/>
            <person name="Richards S."/>
            <person name="Belles X."/>
            <person name="Korb J."/>
            <person name="Bornberg-Bauer E."/>
        </authorList>
    </citation>
    <scope>NUCLEOTIDE SEQUENCE [LARGE SCALE GENOMIC DNA]</scope>
    <source>
        <tissue evidence="9">Whole body</tissue>
    </source>
</reference>
<dbReference type="GO" id="GO:0003713">
    <property type="term" value="F:transcription coactivator activity"/>
    <property type="evidence" value="ECO:0007669"/>
    <property type="project" value="TreeGrafter"/>
</dbReference>
<dbReference type="GO" id="GO:0046695">
    <property type="term" value="C:SLIK (SAGA-like) complex"/>
    <property type="evidence" value="ECO:0007669"/>
    <property type="project" value="InterPro"/>
</dbReference>
<dbReference type="OrthoDB" id="361039at2759"/>
<sequence>MSEADMVYGTSLSLESVKVIAESVGIGNLPDEAAKQLADDVSYRLKQIVQDAAKFMHHAKRLKLSTADIDHALKVKNIEPLYGFCTQDNIPFRFASGGGRELHFIEEKEMDLNELINNPLPKMPLDVSLRAHWLCIDGVQPTIPENPPPVSKEQQKVESIDPVTKLNKTAKEKGEAAGKPTTGKMHKLRNVETVHVKQLATHELSVEQQLYYKEITEACVGSDEARRAEALQSLASDPGLHEMLPRMCTFIAEGVKVNVVQNNLALLIYLMRMVKALLDNQSLYLEKYLHELIPSVATCIVSKQLCMRPELDNHWALRDFASRLMAQICKNFNTSTNNVQTRVTRMFSQALRDEKMQLASLYGAIEGLSELGTEVVKVFILPRVKQVIDRIEAAIEGPVLSNIDKIAAGHIKHLLVKVLSPLLKTLRQPPDYVEEYRSEFGYLGPALHAAVLKARTQPTTSTATPSTCTANATTTATAAPPTIAAPTPRSLSGPTAIVQTGPSQPGTGRTIMMGGAGAPRPVVASNNASKYVILTSRPTTPSQESIVRLPVQALQASSAPASNANSAVVKFVTASQSVATQKIVQATAPNQQMTKLVVVCMANSGSTASTTQAVTSPGSSLGVKSVFVTQQQIKMETGAEEQ</sequence>
<comment type="caution">
    <text evidence="9">The sequence shown here is derived from an EMBL/GenBank/DDBJ whole genome shotgun (WGS) entry which is preliminary data.</text>
</comment>
<comment type="similarity">
    <text evidence="2">Belongs to the TAF6 family.</text>
</comment>
<dbReference type="PANTHER" id="PTHR10221:SF9">
    <property type="entry name" value="TRANSCRIPTION INITIATION FACTOR TFIID SUBUNIT 6"/>
    <property type="match status" value="1"/>
</dbReference>
<dbReference type="CDD" id="cd08050">
    <property type="entry name" value="TAF6C"/>
    <property type="match status" value="1"/>
</dbReference>
<dbReference type="EMBL" id="NEVH01020964">
    <property type="protein sequence ID" value="PNF20294.1"/>
    <property type="molecule type" value="Genomic_DNA"/>
</dbReference>
<dbReference type="Pfam" id="PF02969">
    <property type="entry name" value="TAF"/>
    <property type="match status" value="1"/>
</dbReference>
<evidence type="ECO:0000256" key="5">
    <source>
        <dbReference type="ARBA" id="ARBA00023242"/>
    </source>
</evidence>
<evidence type="ECO:0000256" key="6">
    <source>
        <dbReference type="ARBA" id="ARBA00040091"/>
    </source>
</evidence>
<dbReference type="CDD" id="cd22931">
    <property type="entry name" value="HFD_TAF6"/>
    <property type="match status" value="1"/>
</dbReference>
<feature type="region of interest" description="Disordered" evidence="7">
    <location>
        <begin position="476"/>
        <end position="506"/>
    </location>
</feature>
<dbReference type="Pfam" id="PF07571">
    <property type="entry name" value="TAF6_C"/>
    <property type="match status" value="1"/>
</dbReference>
<dbReference type="GO" id="GO:0003743">
    <property type="term" value="F:translation initiation factor activity"/>
    <property type="evidence" value="ECO:0007669"/>
    <property type="project" value="UniProtKB-KW"/>
</dbReference>
<accession>A0A2J7PVD4</accession>
<gene>
    <name evidence="9" type="ORF">B7P43_G14394</name>
</gene>
<dbReference type="GO" id="GO:0000124">
    <property type="term" value="C:SAGA complex"/>
    <property type="evidence" value="ECO:0007669"/>
    <property type="project" value="InterPro"/>
</dbReference>
<keyword evidence="3" id="KW-0805">Transcription regulation</keyword>
<keyword evidence="9" id="KW-0396">Initiation factor</keyword>
<dbReference type="InterPro" id="IPR004823">
    <property type="entry name" value="TAF_TATA-bd_Histone-like_dom"/>
</dbReference>